<proteinExistence type="predicted"/>
<dbReference type="EMBL" id="QHHU01000001">
    <property type="protein sequence ID" value="RSM50824.1"/>
    <property type="molecule type" value="Genomic_DNA"/>
</dbReference>
<name>A0A428X666_AMYBA</name>
<feature type="domain" description="HTH tetR-type" evidence="5">
    <location>
        <begin position="21"/>
        <end position="81"/>
    </location>
</feature>
<keyword evidence="2 4" id="KW-0238">DNA-binding</keyword>
<reference evidence="6 7" key="1">
    <citation type="submission" date="2018-05" db="EMBL/GenBank/DDBJ databases">
        <title>Evolution of GPA BGCs.</title>
        <authorList>
            <person name="Waglechner N."/>
            <person name="Wright G.D."/>
        </authorList>
    </citation>
    <scope>NUCLEOTIDE SEQUENCE [LARGE SCALE GENOMIC DNA]</scope>
    <source>
        <strain evidence="6 7">DSM 5908</strain>
    </source>
</reference>
<organism evidence="6 7">
    <name type="scientific">Amycolatopsis balhimycina DSM 5908</name>
    <dbReference type="NCBI Taxonomy" id="1081091"/>
    <lineage>
        <taxon>Bacteria</taxon>
        <taxon>Bacillati</taxon>
        <taxon>Actinomycetota</taxon>
        <taxon>Actinomycetes</taxon>
        <taxon>Pseudonocardiales</taxon>
        <taxon>Pseudonocardiaceae</taxon>
        <taxon>Amycolatopsis</taxon>
    </lineage>
</organism>
<dbReference type="InterPro" id="IPR050109">
    <property type="entry name" value="HTH-type_TetR-like_transc_reg"/>
</dbReference>
<keyword evidence="3" id="KW-0804">Transcription</keyword>
<evidence type="ECO:0000313" key="7">
    <source>
        <dbReference type="Proteomes" id="UP000286716"/>
    </source>
</evidence>
<dbReference type="InterPro" id="IPR001647">
    <property type="entry name" value="HTH_TetR"/>
</dbReference>
<dbReference type="GO" id="GO:0003700">
    <property type="term" value="F:DNA-binding transcription factor activity"/>
    <property type="evidence" value="ECO:0007669"/>
    <property type="project" value="TreeGrafter"/>
</dbReference>
<evidence type="ECO:0000256" key="4">
    <source>
        <dbReference type="PROSITE-ProRule" id="PRU00335"/>
    </source>
</evidence>
<dbReference type="AlphaFoldDB" id="A0A428X666"/>
<feature type="DNA-binding region" description="H-T-H motif" evidence="4">
    <location>
        <begin position="44"/>
        <end position="63"/>
    </location>
</feature>
<dbReference type="InterPro" id="IPR004111">
    <property type="entry name" value="Repressor_TetR_C"/>
</dbReference>
<dbReference type="Gene3D" id="1.10.357.10">
    <property type="entry name" value="Tetracycline Repressor, domain 2"/>
    <property type="match status" value="1"/>
</dbReference>
<dbReference type="InterPro" id="IPR009057">
    <property type="entry name" value="Homeodomain-like_sf"/>
</dbReference>
<dbReference type="PANTHER" id="PTHR30055">
    <property type="entry name" value="HTH-TYPE TRANSCRIPTIONAL REGULATOR RUTR"/>
    <property type="match status" value="1"/>
</dbReference>
<evidence type="ECO:0000259" key="5">
    <source>
        <dbReference type="PROSITE" id="PS50977"/>
    </source>
</evidence>
<evidence type="ECO:0000256" key="1">
    <source>
        <dbReference type="ARBA" id="ARBA00023015"/>
    </source>
</evidence>
<dbReference type="PROSITE" id="PS50977">
    <property type="entry name" value="HTH_TETR_2"/>
    <property type="match status" value="1"/>
</dbReference>
<sequence>MGSSDAGEVVRSRRERPAKPALTRQGIIAAALAILNEEGLSKVTMRRIAAALDTGHASLYVYVRDVEDLHAQILDALLAPVVDAAPVAGTWRSRLKALMDGYGQVLVARPEIARMALSTQPSGPNYLALVEAILALLHEGGATDRAAAWGVDLLLLFPTASAVERTAPKPSKHATGDLAAMAAAIAAADPGRSPHIVRLGDELISGDGRSRFGWAVDVLLDGILAAGSRARTGQSR</sequence>
<dbReference type="Pfam" id="PF02909">
    <property type="entry name" value="TetR_C_1"/>
    <property type="match status" value="1"/>
</dbReference>
<dbReference type="Pfam" id="PF00440">
    <property type="entry name" value="TetR_N"/>
    <property type="match status" value="1"/>
</dbReference>
<comment type="caution">
    <text evidence="6">The sequence shown here is derived from an EMBL/GenBank/DDBJ whole genome shotgun (WGS) entry which is preliminary data.</text>
</comment>
<evidence type="ECO:0000256" key="2">
    <source>
        <dbReference type="ARBA" id="ARBA00023125"/>
    </source>
</evidence>
<gene>
    <name evidence="6" type="ORF">DMA12_01385</name>
</gene>
<dbReference type="SUPFAM" id="SSF46689">
    <property type="entry name" value="Homeodomain-like"/>
    <property type="match status" value="1"/>
</dbReference>
<accession>A0A428X666</accession>
<evidence type="ECO:0000313" key="6">
    <source>
        <dbReference type="EMBL" id="RSM50824.1"/>
    </source>
</evidence>
<dbReference type="OrthoDB" id="329481at2"/>
<dbReference type="SUPFAM" id="SSF48498">
    <property type="entry name" value="Tetracyclin repressor-like, C-terminal domain"/>
    <property type="match status" value="1"/>
</dbReference>
<evidence type="ECO:0000256" key="3">
    <source>
        <dbReference type="ARBA" id="ARBA00023163"/>
    </source>
</evidence>
<dbReference type="RefSeq" id="WP_020646405.1">
    <property type="nucleotide sequence ID" value="NZ_QHHU01000001.1"/>
</dbReference>
<protein>
    <submittedName>
        <fullName evidence="6">TetR/AcrR family transcriptional regulator</fullName>
    </submittedName>
</protein>
<dbReference type="GO" id="GO:0045892">
    <property type="term" value="P:negative regulation of DNA-templated transcription"/>
    <property type="evidence" value="ECO:0007669"/>
    <property type="project" value="InterPro"/>
</dbReference>
<dbReference type="InterPro" id="IPR036271">
    <property type="entry name" value="Tet_transcr_reg_TetR-rel_C_sf"/>
</dbReference>
<dbReference type="GO" id="GO:0000976">
    <property type="term" value="F:transcription cis-regulatory region binding"/>
    <property type="evidence" value="ECO:0007669"/>
    <property type="project" value="TreeGrafter"/>
</dbReference>
<dbReference type="PANTHER" id="PTHR30055:SF151">
    <property type="entry name" value="TRANSCRIPTIONAL REGULATORY PROTEIN"/>
    <property type="match status" value="1"/>
</dbReference>
<keyword evidence="7" id="KW-1185">Reference proteome</keyword>
<dbReference type="Proteomes" id="UP000286716">
    <property type="component" value="Unassembled WGS sequence"/>
</dbReference>
<keyword evidence="1" id="KW-0805">Transcription regulation</keyword>